<dbReference type="EMBL" id="JAPMOS010000236">
    <property type="protein sequence ID" value="KAJ4453621.1"/>
    <property type="molecule type" value="Genomic_DNA"/>
</dbReference>
<reference evidence="2" key="1">
    <citation type="journal article" date="2022" name="bioRxiv">
        <title>Genomics of Preaxostyla Flagellates Illuminates Evolutionary Transitions and the Path Towards Mitochondrial Loss.</title>
        <authorList>
            <person name="Novak L.V.F."/>
            <person name="Treitli S.C."/>
            <person name="Pyrih J."/>
            <person name="Halakuc P."/>
            <person name="Pipaliya S.V."/>
            <person name="Vacek V."/>
            <person name="Brzon O."/>
            <person name="Soukal P."/>
            <person name="Eme L."/>
            <person name="Dacks J.B."/>
            <person name="Karnkowska A."/>
            <person name="Elias M."/>
            <person name="Hampl V."/>
        </authorList>
    </citation>
    <scope>NUCLEOTIDE SEQUENCE</scope>
    <source>
        <strain evidence="2">RCP-MX</strain>
    </source>
</reference>
<evidence type="ECO:0000313" key="3">
    <source>
        <dbReference type="Proteomes" id="UP001141327"/>
    </source>
</evidence>
<evidence type="ECO:0000313" key="2">
    <source>
        <dbReference type="EMBL" id="KAJ4453621.1"/>
    </source>
</evidence>
<dbReference type="CDD" id="cd14686">
    <property type="entry name" value="bZIP"/>
    <property type="match status" value="1"/>
</dbReference>
<keyword evidence="3" id="KW-1185">Reference proteome</keyword>
<comment type="caution">
    <text evidence="2">The sequence shown here is derived from an EMBL/GenBank/DDBJ whole genome shotgun (WGS) entry which is preliminary data.</text>
</comment>
<evidence type="ECO:0000256" key="1">
    <source>
        <dbReference type="SAM" id="MobiDB-lite"/>
    </source>
</evidence>
<feature type="region of interest" description="Disordered" evidence="1">
    <location>
        <begin position="81"/>
        <end position="100"/>
    </location>
</feature>
<protein>
    <submittedName>
        <fullName evidence="2">Uncharacterized protein</fullName>
    </submittedName>
</protein>
<dbReference type="Proteomes" id="UP001141327">
    <property type="component" value="Unassembled WGS sequence"/>
</dbReference>
<gene>
    <name evidence="2" type="ORF">PAPYR_11875</name>
</gene>
<proteinExistence type="predicted"/>
<name>A0ABQ8U5B8_9EUKA</name>
<accession>A0ABQ8U5B8</accession>
<organism evidence="2 3">
    <name type="scientific">Paratrimastix pyriformis</name>
    <dbReference type="NCBI Taxonomy" id="342808"/>
    <lineage>
        <taxon>Eukaryota</taxon>
        <taxon>Metamonada</taxon>
        <taxon>Preaxostyla</taxon>
        <taxon>Paratrimastigidae</taxon>
        <taxon>Paratrimastix</taxon>
    </lineage>
</organism>
<feature type="compositionally biased region" description="Pro residues" evidence="1">
    <location>
        <begin position="83"/>
        <end position="94"/>
    </location>
</feature>
<sequence>MNTPELLKERRRLAAQRYRERKKRRAEAGEVSEDEVLHSFGSLLTTTTVHASEPQPQGAVPLPISIANCLPWEVPMPATTGPVPIPQGPTPPQAPAGTQQAFQMPLPPLVPLPSLSLPLLQHPLPFQPPPPPRAPMVDQAKVARFFKPQLGPTAHQLLTRELIDQVAQYKNEVRHRRVLLDGI</sequence>